<name>A0ABW3GE35_9NOCA</name>
<dbReference type="PANTHER" id="PTHR42718">
    <property type="entry name" value="MAJOR FACILITATOR SUPERFAMILY MULTIDRUG TRANSPORTER MFSC"/>
    <property type="match status" value="1"/>
</dbReference>
<evidence type="ECO:0000313" key="10">
    <source>
        <dbReference type="EMBL" id="MFD0926847.1"/>
    </source>
</evidence>
<comment type="subcellular location">
    <subcellularLocation>
        <location evidence="1">Cell membrane</location>
        <topology evidence="1">Multi-pass membrane protein</topology>
    </subcellularLocation>
</comment>
<comment type="caution">
    <text evidence="10">The sequence shown here is derived from an EMBL/GenBank/DDBJ whole genome shotgun (WGS) entry which is preliminary data.</text>
</comment>
<keyword evidence="4 8" id="KW-0812">Transmembrane</keyword>
<evidence type="ECO:0000313" key="11">
    <source>
        <dbReference type="Proteomes" id="UP001597068"/>
    </source>
</evidence>
<protein>
    <submittedName>
        <fullName evidence="10">MFS transporter</fullName>
    </submittedName>
</protein>
<dbReference type="Proteomes" id="UP001597068">
    <property type="component" value="Unassembled WGS sequence"/>
</dbReference>
<evidence type="ECO:0000256" key="3">
    <source>
        <dbReference type="ARBA" id="ARBA00022475"/>
    </source>
</evidence>
<keyword evidence="2" id="KW-0813">Transport</keyword>
<dbReference type="CDD" id="cd17321">
    <property type="entry name" value="MFS_MMR_MDR_like"/>
    <property type="match status" value="1"/>
</dbReference>
<feature type="domain" description="Major facilitator superfamily (MFS) profile" evidence="9">
    <location>
        <begin position="67"/>
        <end position="515"/>
    </location>
</feature>
<dbReference type="InterPro" id="IPR036259">
    <property type="entry name" value="MFS_trans_sf"/>
</dbReference>
<dbReference type="InterPro" id="IPR020846">
    <property type="entry name" value="MFS_dom"/>
</dbReference>
<feature type="transmembrane region" description="Helical" evidence="8">
    <location>
        <begin position="448"/>
        <end position="472"/>
    </location>
</feature>
<dbReference type="EMBL" id="JBHTIL010000001">
    <property type="protein sequence ID" value="MFD0926847.1"/>
    <property type="molecule type" value="Genomic_DNA"/>
</dbReference>
<evidence type="ECO:0000259" key="9">
    <source>
        <dbReference type="PROSITE" id="PS50850"/>
    </source>
</evidence>
<accession>A0ABW3GE35</accession>
<feature type="transmembrane region" description="Helical" evidence="8">
    <location>
        <begin position="254"/>
        <end position="274"/>
    </location>
</feature>
<feature type="region of interest" description="Disordered" evidence="7">
    <location>
        <begin position="1"/>
        <end position="49"/>
    </location>
</feature>
<keyword evidence="5 8" id="KW-1133">Transmembrane helix</keyword>
<feature type="transmembrane region" description="Helical" evidence="8">
    <location>
        <begin position="353"/>
        <end position="371"/>
    </location>
</feature>
<feature type="transmembrane region" description="Helical" evidence="8">
    <location>
        <begin position="65"/>
        <end position="90"/>
    </location>
</feature>
<dbReference type="Gene3D" id="1.20.1720.10">
    <property type="entry name" value="Multidrug resistance protein D"/>
    <property type="match status" value="1"/>
</dbReference>
<dbReference type="Gene3D" id="1.20.1250.20">
    <property type="entry name" value="MFS general substrate transporter like domains"/>
    <property type="match status" value="1"/>
</dbReference>
<feature type="transmembrane region" description="Helical" evidence="8">
    <location>
        <begin position="323"/>
        <end position="347"/>
    </location>
</feature>
<feature type="transmembrane region" description="Helical" evidence="8">
    <location>
        <begin position="195"/>
        <end position="215"/>
    </location>
</feature>
<evidence type="ECO:0000256" key="1">
    <source>
        <dbReference type="ARBA" id="ARBA00004651"/>
    </source>
</evidence>
<dbReference type="InterPro" id="IPR011701">
    <property type="entry name" value="MFS"/>
</dbReference>
<keyword evidence="6 8" id="KW-0472">Membrane</keyword>
<dbReference type="Pfam" id="PF07690">
    <property type="entry name" value="MFS_1"/>
    <property type="match status" value="1"/>
</dbReference>
<keyword evidence="3" id="KW-1003">Cell membrane</keyword>
<dbReference type="PROSITE" id="PS50850">
    <property type="entry name" value="MFS"/>
    <property type="match status" value="1"/>
</dbReference>
<feature type="transmembrane region" description="Helical" evidence="8">
    <location>
        <begin position="492"/>
        <end position="513"/>
    </location>
</feature>
<feature type="compositionally biased region" description="Basic and acidic residues" evidence="7">
    <location>
        <begin position="1"/>
        <end position="10"/>
    </location>
</feature>
<feature type="transmembrane region" description="Helical" evidence="8">
    <location>
        <begin position="415"/>
        <end position="436"/>
    </location>
</feature>
<feature type="transmembrane region" description="Helical" evidence="8">
    <location>
        <begin position="165"/>
        <end position="183"/>
    </location>
</feature>
<feature type="transmembrane region" description="Helical" evidence="8">
    <location>
        <begin position="221"/>
        <end position="242"/>
    </location>
</feature>
<keyword evidence="11" id="KW-1185">Reference proteome</keyword>
<dbReference type="PANTHER" id="PTHR42718:SF46">
    <property type="entry name" value="BLR6921 PROTEIN"/>
    <property type="match status" value="1"/>
</dbReference>
<gene>
    <name evidence="10" type="ORF">ACFQ04_13990</name>
</gene>
<feature type="transmembrane region" description="Helical" evidence="8">
    <location>
        <begin position="383"/>
        <end position="403"/>
    </location>
</feature>
<evidence type="ECO:0000256" key="8">
    <source>
        <dbReference type="SAM" id="Phobius"/>
    </source>
</evidence>
<feature type="compositionally biased region" description="Basic and acidic residues" evidence="7">
    <location>
        <begin position="27"/>
        <end position="39"/>
    </location>
</feature>
<evidence type="ECO:0000256" key="6">
    <source>
        <dbReference type="ARBA" id="ARBA00023136"/>
    </source>
</evidence>
<evidence type="ECO:0000256" key="7">
    <source>
        <dbReference type="SAM" id="MobiDB-lite"/>
    </source>
</evidence>
<dbReference type="PROSITE" id="PS00216">
    <property type="entry name" value="SUGAR_TRANSPORT_1"/>
    <property type="match status" value="1"/>
</dbReference>
<organism evidence="10 11">
    <name type="scientific">Williamsia deligens</name>
    <dbReference type="NCBI Taxonomy" id="321325"/>
    <lineage>
        <taxon>Bacteria</taxon>
        <taxon>Bacillati</taxon>
        <taxon>Actinomycetota</taxon>
        <taxon>Actinomycetes</taxon>
        <taxon>Mycobacteriales</taxon>
        <taxon>Nocardiaceae</taxon>
        <taxon>Williamsia</taxon>
    </lineage>
</organism>
<feature type="transmembrane region" description="Helical" evidence="8">
    <location>
        <begin position="286"/>
        <end position="303"/>
    </location>
</feature>
<dbReference type="RefSeq" id="WP_253645312.1">
    <property type="nucleotide sequence ID" value="NZ_BAAAMO010000002.1"/>
</dbReference>
<feature type="transmembrane region" description="Helical" evidence="8">
    <location>
        <begin position="102"/>
        <end position="121"/>
    </location>
</feature>
<sequence length="524" mass="54249">MTVRLEDIRPGEPWPTVDAVDTTAARKAGDRHAGTRREDATDDGSGATPAHLTVTTGGGWAARTWILLVVLAGVLFLDGLDVSMVGVALPSIGADLSMTQSQLQWIVSGYVLGYGGFLLLGGRASDLFGRRRVFLWALAVFATASVVSAFVQVDQAIIALRFVKGVAAAFTVPAGLSIITTTFAEGPARNKALSIYTVCGASGFSLGLVFGGLLTEVSWQATLLFPGPIAAALLLAGVRVIPRSARTRVRFAQFDLAGALTSTGALLALVYAVVQAPSSGWTSTQTVVLFVVAAALFAAFVVVERRHGAPLLRLGILRSATLVHANVAAAAMFGGYVAFQFLVTIYLQNTLGWSPIAMALGFLPAGLLVAISATGMDRVLARIATPVLIAVGLTAFVAGYLLFLRTAPGQGYAQFLLPTIILLGVGFALCFPAVNAQATSGVADHEQGLASGLVNTSVQVGGAIMLAVVTAIVTSSRVTVAPGALPGGVDTAIMVISGLSIVAMVYSLVVIGLRRRRREVVETS</sequence>
<proteinExistence type="predicted"/>
<evidence type="ECO:0000256" key="4">
    <source>
        <dbReference type="ARBA" id="ARBA00022692"/>
    </source>
</evidence>
<dbReference type="InterPro" id="IPR005829">
    <property type="entry name" value="Sugar_transporter_CS"/>
</dbReference>
<evidence type="ECO:0000256" key="5">
    <source>
        <dbReference type="ARBA" id="ARBA00022989"/>
    </source>
</evidence>
<evidence type="ECO:0000256" key="2">
    <source>
        <dbReference type="ARBA" id="ARBA00022448"/>
    </source>
</evidence>
<feature type="transmembrane region" description="Helical" evidence="8">
    <location>
        <begin position="133"/>
        <end position="153"/>
    </location>
</feature>
<dbReference type="SUPFAM" id="SSF103473">
    <property type="entry name" value="MFS general substrate transporter"/>
    <property type="match status" value="1"/>
</dbReference>
<reference evidence="11" key="1">
    <citation type="journal article" date="2019" name="Int. J. Syst. Evol. Microbiol.">
        <title>The Global Catalogue of Microorganisms (GCM) 10K type strain sequencing project: providing services to taxonomists for standard genome sequencing and annotation.</title>
        <authorList>
            <consortium name="The Broad Institute Genomics Platform"/>
            <consortium name="The Broad Institute Genome Sequencing Center for Infectious Disease"/>
            <person name="Wu L."/>
            <person name="Ma J."/>
        </authorList>
    </citation>
    <scope>NUCLEOTIDE SEQUENCE [LARGE SCALE GENOMIC DNA]</scope>
    <source>
        <strain evidence="11">CCUG 50873</strain>
    </source>
</reference>